<dbReference type="SUPFAM" id="SSF53300">
    <property type="entry name" value="vWA-like"/>
    <property type="match status" value="1"/>
</dbReference>
<sequence length="90" mass="10552">MLCSCYEKDYRGSYFDQNQKKKKPSLFKRLILGNKAEKPTPTLVFFITDGDNLDQGETRNIVYASSKLPIFWQFVGIGDQDFTFLKNWTR</sequence>
<keyword evidence="3" id="KW-1185">Reference proteome</keyword>
<protein>
    <submittedName>
        <fullName evidence="2">VWA domain-containing protein</fullName>
    </submittedName>
</protein>
<dbReference type="Proteomes" id="UP001211894">
    <property type="component" value="Unassembled WGS sequence"/>
</dbReference>
<name>A0ABT4X546_9BACI</name>
<evidence type="ECO:0000313" key="3">
    <source>
        <dbReference type="Proteomes" id="UP001211894"/>
    </source>
</evidence>
<organism evidence="2 3">
    <name type="scientific">Bacillus changyiensis</name>
    <dbReference type="NCBI Taxonomy" id="3004103"/>
    <lineage>
        <taxon>Bacteria</taxon>
        <taxon>Bacillati</taxon>
        <taxon>Bacillota</taxon>
        <taxon>Bacilli</taxon>
        <taxon>Bacillales</taxon>
        <taxon>Bacillaceae</taxon>
        <taxon>Bacillus</taxon>
    </lineage>
</organism>
<feature type="domain" description="vWA found in TerF C terminus" evidence="1">
    <location>
        <begin position="26"/>
        <end position="87"/>
    </location>
</feature>
<reference evidence="2 3" key="1">
    <citation type="submission" date="2023-01" db="EMBL/GenBank/DDBJ databases">
        <title>Bacillus changyiensis sp. nov., isolated from a coastal deposit.</title>
        <authorList>
            <person name="Xiao G."/>
            <person name="Lai Q."/>
            <person name="Hu Z."/>
            <person name="Shao Z."/>
        </authorList>
    </citation>
    <scope>NUCLEOTIDE SEQUENCE [LARGE SCALE GENOMIC DNA]</scope>
    <source>
        <strain evidence="2 3">CLL-7-23</strain>
    </source>
</reference>
<gene>
    <name evidence="2" type="ORF">PJ311_09540</name>
</gene>
<accession>A0ABT4X546</accession>
<proteinExistence type="predicted"/>
<comment type="caution">
    <text evidence="2">The sequence shown here is derived from an EMBL/GenBank/DDBJ whole genome shotgun (WGS) entry which is preliminary data.</text>
</comment>
<dbReference type="InterPro" id="IPR019303">
    <property type="entry name" value="vWA_TerF_C"/>
</dbReference>
<dbReference type="EMBL" id="JAQKAB010000005">
    <property type="protein sequence ID" value="MDA7026849.1"/>
    <property type="molecule type" value="Genomic_DNA"/>
</dbReference>
<dbReference type="Pfam" id="PF10138">
    <property type="entry name" value="vWA-TerF-like"/>
    <property type="match status" value="1"/>
</dbReference>
<evidence type="ECO:0000313" key="2">
    <source>
        <dbReference type="EMBL" id="MDA7026849.1"/>
    </source>
</evidence>
<dbReference type="InterPro" id="IPR036465">
    <property type="entry name" value="vWFA_dom_sf"/>
</dbReference>
<evidence type="ECO:0000259" key="1">
    <source>
        <dbReference type="Pfam" id="PF10138"/>
    </source>
</evidence>